<evidence type="ECO:0000313" key="10">
    <source>
        <dbReference type="EMBL" id="MBW6433687.1"/>
    </source>
</evidence>
<dbReference type="PROSITE" id="PS50109">
    <property type="entry name" value="HIS_KIN"/>
    <property type="match status" value="1"/>
</dbReference>
<evidence type="ECO:0000256" key="5">
    <source>
        <dbReference type="ARBA" id="ARBA00022777"/>
    </source>
</evidence>
<evidence type="ECO:0000256" key="4">
    <source>
        <dbReference type="ARBA" id="ARBA00022741"/>
    </source>
</evidence>
<dbReference type="PANTHER" id="PTHR42878:SF7">
    <property type="entry name" value="SENSOR HISTIDINE KINASE GLRK"/>
    <property type="match status" value="1"/>
</dbReference>
<evidence type="ECO:0000256" key="8">
    <source>
        <dbReference type="ARBA" id="ARBA00039401"/>
    </source>
</evidence>
<keyword evidence="4" id="KW-0547">Nucleotide-binding</keyword>
<proteinExistence type="predicted"/>
<dbReference type="InterPro" id="IPR050351">
    <property type="entry name" value="BphY/WalK/GraS-like"/>
</dbReference>
<dbReference type="SUPFAM" id="SSF55874">
    <property type="entry name" value="ATPase domain of HSP90 chaperone/DNA topoisomerase II/histidine kinase"/>
    <property type="match status" value="1"/>
</dbReference>
<keyword evidence="6 10" id="KW-0067">ATP-binding</keyword>
<dbReference type="CDD" id="cd00075">
    <property type="entry name" value="HATPase"/>
    <property type="match status" value="1"/>
</dbReference>
<organism evidence="10 11">
    <name type="scientific">Actinoplanes hulinensis</name>
    <dbReference type="NCBI Taxonomy" id="1144547"/>
    <lineage>
        <taxon>Bacteria</taxon>
        <taxon>Bacillati</taxon>
        <taxon>Actinomycetota</taxon>
        <taxon>Actinomycetes</taxon>
        <taxon>Micromonosporales</taxon>
        <taxon>Micromonosporaceae</taxon>
        <taxon>Actinoplanes</taxon>
    </lineage>
</organism>
<evidence type="ECO:0000256" key="7">
    <source>
        <dbReference type="ARBA" id="ARBA00023012"/>
    </source>
</evidence>
<dbReference type="InterPro" id="IPR036890">
    <property type="entry name" value="HATPase_C_sf"/>
</dbReference>
<feature type="domain" description="Histidine kinase" evidence="9">
    <location>
        <begin position="149"/>
        <end position="263"/>
    </location>
</feature>
<dbReference type="InterPro" id="IPR005467">
    <property type="entry name" value="His_kinase_dom"/>
</dbReference>
<evidence type="ECO:0000256" key="2">
    <source>
        <dbReference type="ARBA" id="ARBA00012438"/>
    </source>
</evidence>
<reference evidence="10 11" key="1">
    <citation type="journal article" date="2013" name="Antonie Van Leeuwenhoek">
        <title>Actinoplanes hulinensis sp. nov., a novel actinomycete isolated from soybean root (Glycine max (L.) Merr).</title>
        <authorList>
            <person name="Shen Y."/>
            <person name="Liu C."/>
            <person name="Wang X."/>
            <person name="Zhao J."/>
            <person name="Jia F."/>
            <person name="Zhang Y."/>
            <person name="Wang L."/>
            <person name="Yang D."/>
            <person name="Xiang W."/>
        </authorList>
    </citation>
    <scope>NUCLEOTIDE SEQUENCE [LARGE SCALE GENOMIC DNA]</scope>
    <source>
        <strain evidence="10 11">NEAU-M9</strain>
    </source>
</reference>
<keyword evidence="5" id="KW-0418">Kinase</keyword>
<evidence type="ECO:0000256" key="1">
    <source>
        <dbReference type="ARBA" id="ARBA00000085"/>
    </source>
</evidence>
<dbReference type="Pfam" id="PF02518">
    <property type="entry name" value="HATPase_c"/>
    <property type="match status" value="1"/>
</dbReference>
<dbReference type="Gene3D" id="3.30.565.10">
    <property type="entry name" value="Histidine kinase-like ATPase, C-terminal domain"/>
    <property type="match status" value="1"/>
</dbReference>
<dbReference type="InterPro" id="IPR004358">
    <property type="entry name" value="Sig_transdc_His_kin-like_C"/>
</dbReference>
<dbReference type="InterPro" id="IPR003594">
    <property type="entry name" value="HATPase_dom"/>
</dbReference>
<dbReference type="EMBL" id="JAHXZI010000003">
    <property type="protein sequence ID" value="MBW6433687.1"/>
    <property type="molecule type" value="Genomic_DNA"/>
</dbReference>
<evidence type="ECO:0000256" key="6">
    <source>
        <dbReference type="ARBA" id="ARBA00022840"/>
    </source>
</evidence>
<dbReference type="GO" id="GO:0005524">
    <property type="term" value="F:ATP binding"/>
    <property type="evidence" value="ECO:0007669"/>
    <property type="project" value="UniProtKB-KW"/>
</dbReference>
<comment type="catalytic activity">
    <reaction evidence="1">
        <text>ATP + protein L-histidine = ADP + protein N-phospho-L-histidine.</text>
        <dbReference type="EC" id="2.7.13.3"/>
    </reaction>
</comment>
<sequence>MWSRSAFRFQLLLLVRVSSPPPYQGRPVRSARSCCPTPACAAPAGLRSVGYPRMCCRSRRAGGCGGACQATGAVPRPSRRLRRAGGCGCGITPTRQRSWATVAVGPILIPVCHPAVDHYPRSIALARTDAAVASGRPEPRFAIGELPAVQADPVLVRQLIDNLVGNAIKYTAPGVVPALRITAVQDETMVTVRIVDNGIGIPEGQHEAIFGNFHRAHVSGGYQGTGLGLAICRRIVERHGGTITATDDPAGGTCFTFTLPNGHAAVPTAAAALGQ</sequence>
<protein>
    <recommendedName>
        <fullName evidence="8">Sensor-like histidine kinase SenX3</fullName>
        <ecNumber evidence="2">2.7.13.3</ecNumber>
    </recommendedName>
</protein>
<dbReference type="SMART" id="SM00387">
    <property type="entry name" value="HATPase_c"/>
    <property type="match status" value="1"/>
</dbReference>
<evidence type="ECO:0000259" key="9">
    <source>
        <dbReference type="PROSITE" id="PS50109"/>
    </source>
</evidence>
<name>A0ABS7AYC3_9ACTN</name>
<evidence type="ECO:0000313" key="11">
    <source>
        <dbReference type="Proteomes" id="UP001519863"/>
    </source>
</evidence>
<accession>A0ABS7AYC3</accession>
<dbReference type="EC" id="2.7.13.3" evidence="2"/>
<dbReference type="Proteomes" id="UP001519863">
    <property type="component" value="Unassembled WGS sequence"/>
</dbReference>
<keyword evidence="11" id="KW-1185">Reference proteome</keyword>
<keyword evidence="3" id="KW-0808">Transferase</keyword>
<evidence type="ECO:0000256" key="3">
    <source>
        <dbReference type="ARBA" id="ARBA00022679"/>
    </source>
</evidence>
<comment type="caution">
    <text evidence="10">The sequence shown here is derived from an EMBL/GenBank/DDBJ whole genome shotgun (WGS) entry which is preliminary data.</text>
</comment>
<keyword evidence="7" id="KW-0902">Two-component regulatory system</keyword>
<gene>
    <name evidence="10" type="ORF">KZ829_08015</name>
</gene>
<dbReference type="PANTHER" id="PTHR42878">
    <property type="entry name" value="TWO-COMPONENT HISTIDINE KINASE"/>
    <property type="match status" value="1"/>
</dbReference>
<dbReference type="PRINTS" id="PR00344">
    <property type="entry name" value="BCTRLSENSOR"/>
</dbReference>